<evidence type="ECO:0000313" key="2">
    <source>
        <dbReference type="EMBL" id="GAB79076.1"/>
    </source>
</evidence>
<evidence type="ECO:0000256" key="1">
    <source>
        <dbReference type="SAM" id="MobiDB-lite"/>
    </source>
</evidence>
<gene>
    <name evidence="2" type="ORF">AUCHE_18_00760</name>
</gene>
<comment type="caution">
    <text evidence="2">The sequence shown here is derived from an EMBL/GenBank/DDBJ whole genome shotgun (WGS) entry which is preliminary data.</text>
</comment>
<name>K6UNL8_9MICO</name>
<sequence length="52" mass="5430">MGTETVHEAIPRARAAGKGFSDRGLSSDEGHGAMCRARVDEPVSATIAFQAN</sequence>
<evidence type="ECO:0000313" key="3">
    <source>
        <dbReference type="Proteomes" id="UP000008495"/>
    </source>
</evidence>
<dbReference type="EMBL" id="BAGZ01000018">
    <property type="protein sequence ID" value="GAB79076.1"/>
    <property type="molecule type" value="Genomic_DNA"/>
</dbReference>
<organism evidence="2 3">
    <name type="scientific">Austwickia chelonae NBRC 105200</name>
    <dbReference type="NCBI Taxonomy" id="1184607"/>
    <lineage>
        <taxon>Bacteria</taxon>
        <taxon>Bacillati</taxon>
        <taxon>Actinomycetota</taxon>
        <taxon>Actinomycetes</taxon>
        <taxon>Micrococcales</taxon>
        <taxon>Dermatophilaceae</taxon>
        <taxon>Austwickia</taxon>
    </lineage>
</organism>
<feature type="compositionally biased region" description="Basic and acidic residues" evidence="1">
    <location>
        <begin position="1"/>
        <end position="11"/>
    </location>
</feature>
<dbReference type="AlphaFoldDB" id="K6UNL8"/>
<feature type="region of interest" description="Disordered" evidence="1">
    <location>
        <begin position="1"/>
        <end position="30"/>
    </location>
</feature>
<reference evidence="2 3" key="1">
    <citation type="submission" date="2012-08" db="EMBL/GenBank/DDBJ databases">
        <title>Whole genome shotgun sequence of Austwickia chelonae NBRC 105200.</title>
        <authorList>
            <person name="Yoshida I."/>
            <person name="Hosoyama A."/>
            <person name="Tsuchikane K."/>
            <person name="Katsumata H."/>
            <person name="Ando Y."/>
            <person name="Ohji S."/>
            <person name="Hamada M."/>
            <person name="Tamura T."/>
            <person name="Yamazoe A."/>
            <person name="Yamazaki S."/>
            <person name="Fujita N."/>
        </authorList>
    </citation>
    <scope>NUCLEOTIDE SEQUENCE [LARGE SCALE GENOMIC DNA]</scope>
    <source>
        <strain evidence="2 3">NBRC 105200</strain>
    </source>
</reference>
<dbReference type="RefSeq" id="WP_006503833.1">
    <property type="nucleotide sequence ID" value="NZ_BAGZ01000018.1"/>
</dbReference>
<dbReference type="Proteomes" id="UP000008495">
    <property type="component" value="Unassembled WGS sequence"/>
</dbReference>
<accession>K6UNL8</accession>
<protein>
    <submittedName>
        <fullName evidence="2">Uncharacterized protein</fullName>
    </submittedName>
</protein>
<keyword evidence="3" id="KW-1185">Reference proteome</keyword>
<proteinExistence type="predicted"/>